<keyword evidence="2" id="KW-1185">Reference proteome</keyword>
<name>A0ABR5I8S6_9ACTN</name>
<dbReference type="Proteomes" id="UP000037247">
    <property type="component" value="Unassembled WGS sequence"/>
</dbReference>
<accession>A0ABR5I8S6</accession>
<gene>
    <name evidence="1" type="ORF">ABW18_16795</name>
</gene>
<evidence type="ECO:0000313" key="2">
    <source>
        <dbReference type="Proteomes" id="UP000037247"/>
    </source>
</evidence>
<evidence type="ECO:0000313" key="1">
    <source>
        <dbReference type="EMBL" id="KNA90075.1"/>
    </source>
</evidence>
<dbReference type="EMBL" id="LDTZ01000020">
    <property type="protein sequence ID" value="KNA90075.1"/>
    <property type="molecule type" value="Genomic_DNA"/>
</dbReference>
<reference evidence="1 2" key="1">
    <citation type="submission" date="2015-05" db="EMBL/GenBank/DDBJ databases">
        <title>Draft genome sequence of the bacterium Gordonia jacobaea a new member of the Gordonia genus.</title>
        <authorList>
            <person name="Jimenez-Galisteo G."/>
            <person name="Dominguez A."/>
            <person name="Munoz E."/>
            <person name="Vinas M."/>
        </authorList>
    </citation>
    <scope>NUCLEOTIDE SEQUENCE [LARGE SCALE GENOMIC DNA]</scope>
    <source>
        <strain evidence="2">mv1</strain>
    </source>
</reference>
<dbReference type="RefSeq" id="WP_049700150.1">
    <property type="nucleotide sequence ID" value="NZ_LDTZ01000020.1"/>
</dbReference>
<comment type="caution">
    <text evidence="1">The sequence shown here is derived from an EMBL/GenBank/DDBJ whole genome shotgun (WGS) entry which is preliminary data.</text>
</comment>
<sequence length="73" mass="7770">MNPSDDIRARRLFIAAADGDNAALNEVLTDALEAGRCTELLVGIATLAAEHARPGTVGIVRQEVLNLTMEQLP</sequence>
<organism evidence="1 2">
    <name type="scientific">Gordonia jacobaea</name>
    <dbReference type="NCBI Taxonomy" id="122202"/>
    <lineage>
        <taxon>Bacteria</taxon>
        <taxon>Bacillati</taxon>
        <taxon>Actinomycetota</taxon>
        <taxon>Actinomycetes</taxon>
        <taxon>Mycobacteriales</taxon>
        <taxon>Gordoniaceae</taxon>
        <taxon>Gordonia</taxon>
    </lineage>
</organism>
<protein>
    <submittedName>
        <fullName evidence="1">Uncharacterized protein</fullName>
    </submittedName>
</protein>
<proteinExistence type="predicted"/>